<dbReference type="PANTHER" id="PTHR45972">
    <property type="entry name" value="BTB_2 DOMAIN-CONTAINING PROTEIN"/>
    <property type="match status" value="1"/>
</dbReference>
<dbReference type="InterPro" id="IPR015915">
    <property type="entry name" value="Kelch-typ_b-propeller"/>
</dbReference>
<gene>
    <name evidence="4" type="ORF">Celaphus_00014693</name>
</gene>
<feature type="compositionally biased region" description="Low complexity" evidence="3">
    <location>
        <begin position="109"/>
        <end position="122"/>
    </location>
</feature>
<name>A0A212D3F6_CEREH</name>
<dbReference type="SMART" id="SM00612">
    <property type="entry name" value="Kelch"/>
    <property type="match status" value="4"/>
</dbReference>
<evidence type="ECO:0000313" key="4">
    <source>
        <dbReference type="EMBL" id="OWK12787.1"/>
    </source>
</evidence>
<protein>
    <recommendedName>
        <fullName evidence="6">Kelch domain-containing protein 7A</fullName>
    </recommendedName>
</protein>
<dbReference type="Proteomes" id="UP000242450">
    <property type="component" value="Chromosome 8"/>
</dbReference>
<feature type="compositionally biased region" description="Low complexity" evidence="3">
    <location>
        <begin position="1092"/>
        <end position="1104"/>
    </location>
</feature>
<dbReference type="PANTHER" id="PTHR45972:SF1">
    <property type="entry name" value="KELCH DOMAIN-CONTAINING PROTEIN 7A"/>
    <property type="match status" value="1"/>
</dbReference>
<feature type="region of interest" description="Disordered" evidence="3">
    <location>
        <begin position="381"/>
        <end position="430"/>
    </location>
</feature>
<feature type="compositionally biased region" description="Polar residues" evidence="3">
    <location>
        <begin position="400"/>
        <end position="414"/>
    </location>
</feature>
<feature type="compositionally biased region" description="Low complexity" evidence="3">
    <location>
        <begin position="886"/>
        <end position="899"/>
    </location>
</feature>
<feature type="region of interest" description="Disordered" evidence="3">
    <location>
        <begin position="1083"/>
        <end position="1139"/>
    </location>
</feature>
<dbReference type="InterPro" id="IPR006652">
    <property type="entry name" value="Kelch_1"/>
</dbReference>
<reference evidence="4 5" key="1">
    <citation type="journal article" date="2018" name="Mol. Genet. Genomics">
        <title>The red deer Cervus elaphus genome CerEla1.0: sequencing, annotating, genes, and chromosomes.</title>
        <authorList>
            <person name="Bana N.A."/>
            <person name="Nyiri A."/>
            <person name="Nagy J."/>
            <person name="Frank K."/>
            <person name="Nagy T."/>
            <person name="Steger V."/>
            <person name="Schiller M."/>
            <person name="Lakatos P."/>
            <person name="Sugar L."/>
            <person name="Horn P."/>
            <person name="Barta E."/>
            <person name="Orosz L."/>
        </authorList>
    </citation>
    <scope>NUCLEOTIDE SEQUENCE [LARGE SCALE GENOMIC DNA]</scope>
    <source>
        <strain evidence="4">Hungarian</strain>
    </source>
</reference>
<feature type="region of interest" description="Disordered" evidence="3">
    <location>
        <begin position="306"/>
        <end position="362"/>
    </location>
</feature>
<comment type="caution">
    <text evidence="4">The sequence shown here is derived from an EMBL/GenBank/DDBJ whole genome shotgun (WGS) entry which is preliminary data.</text>
</comment>
<dbReference type="InterPro" id="IPR052310">
    <property type="entry name" value="Kelch/BTB_domain_protein"/>
</dbReference>
<sequence length="1567" mass="168405">MLPRGGGAEAQDWHLDMQLTGQLVLSAAALLLLTAAYRLYKSRPARALPRQGGTEARAEGEAGGSGQPAVQEAGPRAPQWDVRRRRGSKAGTGLPGCSWENTEASRVPASRASSAASEAGEAGKAGRKGAGAEHAGQRPDADLAAPRCGGQEAGTAVDGRPELPHHCQPCGEPPVPPAGLPTVESGRVGGELAPWRDSGPPKHPGGGEQESPHEGQAAYPEARCDMNNSWVFTHASGVHREEAGALQAASDLGLALRQREGGSDASYTFSSVARVRVEENFIPEKVEGIRPRLKGKVYDYYVESTSQATSRSRLAPGTAAPVGAPAPESVSDPLGTRTASEGPADDGEGGPETAASHSTRGFSRKESLLQIVENPELQLQLDGFGDPLSSCPDQGALPTRPTSQDSPESSSAGSRRNPPVHSVAGTNFFRPQLGPGSAPEVHLDLGNCYEALTFAKREKLEPLKEAAYKVMSDNYLQVLRSPDIYGCLSGAERELVLQRRLRGRKRLVVADVCPQEGSGRLCCYDDARDVWRPLARLPPEAVSRGCSICSLFNYLFLVSGCQGSGRQPSNRVFCYNPLTDIWSEVCPLNQARPHCRLVALEGQLYAVGGECLNTVERYDPRLDRWTFAPPLPNDTFALAHTAAASGGELFVTGGSLRYLLLRFSAREQRWRVGPTGGGRDRTAEMVAVRGFLYRFDLNRSLGISVYRCSASARLWYECATYRTPYPDAFQCAVVDELVYCVGRRRTLRFLADCVSPRFVPEMLQAFPSPQGTLLPTVLTLPGGGAEAQDWHLDMQLTGQLVLSAAALLLLTAAYRLYKSRPARALPRQGGTEARAEGEAGGSGQPAVQEAGPRAPQWDVRRRRGSKAGTGLPGCSWENTEASRVPASRASSAASEAGEAGKAGRKGAGAEHAGQRPDADLAAPRCGGQEAGTAVDGRPELPHHCQPCGEPPVPPAGLPTVESGRVGGELAPWRDSGPPKHPGGGEQESPHEGQAAYPEARCDMNNSWVFTHASGVHREEAGALQAASDLGLALRQREGGSDASYTFSSVARVRVEENFIPEKVEGIRPRLKGKVYDYYVESTSQATSRSRLAPGTAAPVGAPAPESVSDPLGTRTASEGPADDGEGGPETAASHSTRGFSRKESLLQIVENPELQLQLDGFGDPLSSCPDQGALPTRPTSQDSPESSSAGSRRNPPVHSVAGTNFFRPQLGPGSAPEVHLDLGNCYEALTFAKREKLEPLKEAAYKVMSDNYLQVLRSPDIYGCLSGAERELVLQRRLRGRKRLVVADVCPQEGSGRLCCYDDARDVWRPLARLPPEAVSRGCSICSLFNYLFLVSGCQGSGRQPSNRVFCYNPLTDIWSEVCPLNQARPHCRLVALEGQLYAVGGECLNTVERYDPRLDRWTFAPPLPNDTFALAHTAAASGGELFVTGGSLRYLLLRFSAREQRWRVGPTGGGRDRTAEMVAVRGFLYRFDLNRSLGISVYRCSASARLWYECATYRTPYPDAFQCAVVDELVYCVGRRRTLRFLADCVSPRFVPEMLQAFPSPQGTLLPTVLTLPGPDVPQTRV</sequence>
<evidence type="ECO:0008006" key="6">
    <source>
        <dbReference type="Google" id="ProtNLM"/>
    </source>
</evidence>
<dbReference type="EMBL" id="MKHE01000008">
    <property type="protein sequence ID" value="OWK12787.1"/>
    <property type="molecule type" value="Genomic_DNA"/>
</dbReference>
<keyword evidence="5" id="KW-1185">Reference proteome</keyword>
<feature type="region of interest" description="Disordered" evidence="3">
    <location>
        <begin position="1158"/>
        <end position="1205"/>
    </location>
</feature>
<dbReference type="SUPFAM" id="SSF117281">
    <property type="entry name" value="Kelch motif"/>
    <property type="match status" value="2"/>
</dbReference>
<organism evidence="4 5">
    <name type="scientific">Cervus elaphus hippelaphus</name>
    <name type="common">European red deer</name>
    <dbReference type="NCBI Taxonomy" id="46360"/>
    <lineage>
        <taxon>Eukaryota</taxon>
        <taxon>Metazoa</taxon>
        <taxon>Chordata</taxon>
        <taxon>Craniata</taxon>
        <taxon>Vertebrata</taxon>
        <taxon>Euteleostomi</taxon>
        <taxon>Mammalia</taxon>
        <taxon>Eutheria</taxon>
        <taxon>Laurasiatheria</taxon>
        <taxon>Artiodactyla</taxon>
        <taxon>Ruminantia</taxon>
        <taxon>Pecora</taxon>
        <taxon>Cervidae</taxon>
        <taxon>Cervinae</taxon>
        <taxon>Cervus</taxon>
    </lineage>
</organism>
<feature type="compositionally biased region" description="Low complexity" evidence="3">
    <location>
        <begin position="315"/>
        <end position="327"/>
    </location>
</feature>
<proteinExistence type="predicted"/>
<keyword evidence="2" id="KW-0677">Repeat</keyword>
<accession>A0A212D3F6</accession>
<dbReference type="Pfam" id="PF01344">
    <property type="entry name" value="Kelch_1"/>
    <property type="match status" value="4"/>
</dbReference>
<feature type="compositionally biased region" description="Polar residues" evidence="3">
    <location>
        <begin position="1177"/>
        <end position="1191"/>
    </location>
</feature>
<evidence type="ECO:0000256" key="3">
    <source>
        <dbReference type="SAM" id="MobiDB-lite"/>
    </source>
</evidence>
<evidence type="ECO:0000256" key="2">
    <source>
        <dbReference type="ARBA" id="ARBA00022737"/>
    </source>
</evidence>
<keyword evidence="1" id="KW-0880">Kelch repeat</keyword>
<feature type="region of interest" description="Disordered" evidence="3">
    <location>
        <begin position="824"/>
        <end position="994"/>
    </location>
</feature>
<dbReference type="Gene3D" id="2.120.10.80">
    <property type="entry name" value="Kelch-type beta propeller"/>
    <property type="match status" value="2"/>
</dbReference>
<evidence type="ECO:0000256" key="1">
    <source>
        <dbReference type="ARBA" id="ARBA00022441"/>
    </source>
</evidence>
<dbReference type="OrthoDB" id="45365at2759"/>
<evidence type="ECO:0000313" key="5">
    <source>
        <dbReference type="Proteomes" id="UP000242450"/>
    </source>
</evidence>
<feature type="region of interest" description="Disordered" evidence="3">
    <location>
        <begin position="47"/>
        <end position="217"/>
    </location>
</feature>